<dbReference type="InterPro" id="IPR024079">
    <property type="entry name" value="MetalloPept_cat_dom_sf"/>
</dbReference>
<dbReference type="Pfam" id="PF00413">
    <property type="entry name" value="Peptidase_M10"/>
    <property type="match status" value="1"/>
</dbReference>
<dbReference type="Gene3D" id="3.40.390.10">
    <property type="entry name" value="Collagenase (Catalytic Domain)"/>
    <property type="match status" value="1"/>
</dbReference>
<dbReference type="GO" id="GO:0008270">
    <property type="term" value="F:zinc ion binding"/>
    <property type="evidence" value="ECO:0007669"/>
    <property type="project" value="InterPro"/>
</dbReference>
<evidence type="ECO:0000256" key="2">
    <source>
        <dbReference type="ARBA" id="ARBA00022723"/>
    </source>
</evidence>
<keyword evidence="2" id="KW-0479">Metal-binding</keyword>
<keyword evidence="7" id="KW-1185">Reference proteome</keyword>
<organism evidence="6 7">
    <name type="scientific">Natronomonas aquatica</name>
    <dbReference type="NCBI Taxonomy" id="2841590"/>
    <lineage>
        <taxon>Archaea</taxon>
        <taxon>Methanobacteriati</taxon>
        <taxon>Methanobacteriota</taxon>
        <taxon>Stenosarchaea group</taxon>
        <taxon>Halobacteria</taxon>
        <taxon>Halobacteriales</taxon>
        <taxon>Natronomonadaceae</taxon>
        <taxon>Natronomonas</taxon>
    </lineage>
</organism>
<dbReference type="Proteomes" id="UP001139494">
    <property type="component" value="Unassembled WGS sequence"/>
</dbReference>
<sequence>MELSRRHAIAGVAVALAGCSTVEREIQERAAGVRAADGHPLSGTTTVSIVDRSRGRHDIERLTREALTYWTANAAEYAGFEVAFEIVTESPDIELVFLASRDELQGCRDHASQELLGCAPLLEADHRPERPITVEVVAGDRPTDDVRVTVKHELGHALGLGHDDEPAHLMSNDIEDRLPEYTRRREILESIENAWNGRNDGTRRYNQAIEHWNNDEYQAAEAGFGMAAERYRPVVASIETAAELEEGFDGMDRPETVDRETLRLYFDQSREWIDLAITRAERMAAAASAYEGGNVSRARDRAAAAREITDSLRSVAFPAPAEIARALGLLQEGSDGETAADPDRA</sequence>
<feature type="domain" description="Peptidase M10 metallopeptidase" evidence="5">
    <location>
        <begin position="54"/>
        <end position="175"/>
    </location>
</feature>
<dbReference type="EMBL" id="JAHLKM010000005">
    <property type="protein sequence ID" value="MCQ4333056.1"/>
    <property type="molecule type" value="Genomic_DNA"/>
</dbReference>
<dbReference type="InterPro" id="IPR001818">
    <property type="entry name" value="Pept_M10_metallopeptidase"/>
</dbReference>
<evidence type="ECO:0000313" key="6">
    <source>
        <dbReference type="EMBL" id="MCQ4333056.1"/>
    </source>
</evidence>
<keyword evidence="4" id="KW-0862">Zinc</keyword>
<evidence type="ECO:0000313" key="7">
    <source>
        <dbReference type="Proteomes" id="UP001139494"/>
    </source>
</evidence>
<comment type="caution">
    <text evidence="6">The sequence shown here is derived from an EMBL/GenBank/DDBJ whole genome shotgun (WGS) entry which is preliminary data.</text>
</comment>
<keyword evidence="1" id="KW-0645">Protease</keyword>
<accession>A0A9R1D5G6</accession>
<name>A0A9R1D5G6_9EURY</name>
<protein>
    <recommendedName>
        <fullName evidence="5">Peptidase M10 metallopeptidase domain-containing protein</fullName>
    </recommendedName>
</protein>
<dbReference type="AlphaFoldDB" id="A0A9R1D5G6"/>
<evidence type="ECO:0000256" key="4">
    <source>
        <dbReference type="ARBA" id="ARBA00022833"/>
    </source>
</evidence>
<dbReference type="PROSITE" id="PS51257">
    <property type="entry name" value="PROKAR_LIPOPROTEIN"/>
    <property type="match status" value="1"/>
</dbReference>
<dbReference type="GO" id="GO:0031012">
    <property type="term" value="C:extracellular matrix"/>
    <property type="evidence" value="ECO:0007669"/>
    <property type="project" value="InterPro"/>
</dbReference>
<proteinExistence type="predicted"/>
<dbReference type="RefSeq" id="WP_256029076.1">
    <property type="nucleotide sequence ID" value="NZ_JAHLKM010000005.1"/>
</dbReference>
<evidence type="ECO:0000256" key="3">
    <source>
        <dbReference type="ARBA" id="ARBA00022801"/>
    </source>
</evidence>
<dbReference type="SUPFAM" id="SSF55486">
    <property type="entry name" value="Metalloproteases ('zincins'), catalytic domain"/>
    <property type="match status" value="1"/>
</dbReference>
<reference evidence="6" key="1">
    <citation type="journal article" date="2023" name="Front. Microbiol.">
        <title>Genomic-based phylogenetic and metabolic analyses of the genus Natronomonas, and description of Natronomonas aquatica sp. nov.</title>
        <authorList>
            <person name="Garcia-Roldan A."/>
            <person name="Duran-Viseras A."/>
            <person name="de la Haba R.R."/>
            <person name="Corral P."/>
            <person name="Sanchez-Porro C."/>
            <person name="Ventosa A."/>
        </authorList>
    </citation>
    <scope>NUCLEOTIDE SEQUENCE</scope>
    <source>
        <strain evidence="6">F2-12</strain>
    </source>
</reference>
<keyword evidence="3" id="KW-0378">Hydrolase</keyword>
<dbReference type="GO" id="GO:0006508">
    <property type="term" value="P:proteolysis"/>
    <property type="evidence" value="ECO:0007669"/>
    <property type="project" value="UniProtKB-KW"/>
</dbReference>
<evidence type="ECO:0000256" key="1">
    <source>
        <dbReference type="ARBA" id="ARBA00022670"/>
    </source>
</evidence>
<dbReference type="GO" id="GO:0004222">
    <property type="term" value="F:metalloendopeptidase activity"/>
    <property type="evidence" value="ECO:0007669"/>
    <property type="project" value="InterPro"/>
</dbReference>
<evidence type="ECO:0000259" key="5">
    <source>
        <dbReference type="Pfam" id="PF00413"/>
    </source>
</evidence>
<gene>
    <name evidence="6" type="ORF">KM295_06000</name>
</gene>